<organism evidence="1 2">
    <name type="scientific">Portunus trituberculatus</name>
    <name type="common">Swimming crab</name>
    <name type="synonym">Neptunus trituberculatus</name>
    <dbReference type="NCBI Taxonomy" id="210409"/>
    <lineage>
        <taxon>Eukaryota</taxon>
        <taxon>Metazoa</taxon>
        <taxon>Ecdysozoa</taxon>
        <taxon>Arthropoda</taxon>
        <taxon>Crustacea</taxon>
        <taxon>Multicrustacea</taxon>
        <taxon>Malacostraca</taxon>
        <taxon>Eumalacostraca</taxon>
        <taxon>Eucarida</taxon>
        <taxon>Decapoda</taxon>
        <taxon>Pleocyemata</taxon>
        <taxon>Brachyura</taxon>
        <taxon>Eubrachyura</taxon>
        <taxon>Portunoidea</taxon>
        <taxon>Portunidae</taxon>
        <taxon>Portuninae</taxon>
        <taxon>Portunus</taxon>
    </lineage>
</organism>
<dbReference type="EMBL" id="VSRR010001760">
    <property type="protein sequence ID" value="MPC27508.1"/>
    <property type="molecule type" value="Genomic_DNA"/>
</dbReference>
<gene>
    <name evidence="1" type="ORF">E2C01_020681</name>
</gene>
<comment type="caution">
    <text evidence="1">The sequence shown here is derived from an EMBL/GenBank/DDBJ whole genome shotgun (WGS) entry which is preliminary data.</text>
</comment>
<name>A0A5B7E167_PORTR</name>
<dbReference type="Proteomes" id="UP000324222">
    <property type="component" value="Unassembled WGS sequence"/>
</dbReference>
<sequence>MKFRSADSPLMASPSCVGDGLVDIVNRRRHRAGPSAESPSKASEVISKFMRQHRMTSPRSAPPLHTDVSLIVETCLLLVACDLWLVYVEMAAFHTVSGGCVSSPILEAFVTKVSEVEAEFYRRISEVREEFRGQISDLQAEFCRMNSAPEGVAVPAVSLSSNETQGQEEWRAVSAGMEEEREKAGGNEVRVEGADDFSLPAGKIMVVGDSQVQPEVYRMTRVPPGTSPRNRGEFKPVLRCPRKGCQLHGLVGSDLFRARVQCTDVNASNYRWSEFRSKVCQMYDMGGEDETVEHVTLECEKSSRSKDQAPEPTRATCSLKIIMRFKLQVGRVFD</sequence>
<reference evidence="1 2" key="1">
    <citation type="submission" date="2019-05" db="EMBL/GenBank/DDBJ databases">
        <title>Another draft genome of Portunus trituberculatus and its Hox gene families provides insights of decapod evolution.</title>
        <authorList>
            <person name="Jeong J.-H."/>
            <person name="Song I."/>
            <person name="Kim S."/>
            <person name="Choi T."/>
            <person name="Kim D."/>
            <person name="Ryu S."/>
            <person name="Kim W."/>
        </authorList>
    </citation>
    <scope>NUCLEOTIDE SEQUENCE [LARGE SCALE GENOMIC DNA]</scope>
    <source>
        <tissue evidence="1">Muscle</tissue>
    </source>
</reference>
<dbReference type="OrthoDB" id="2436667at2759"/>
<protein>
    <submittedName>
        <fullName evidence="1">Uncharacterized protein</fullName>
    </submittedName>
</protein>
<accession>A0A5B7E167</accession>
<evidence type="ECO:0000313" key="2">
    <source>
        <dbReference type="Proteomes" id="UP000324222"/>
    </source>
</evidence>
<proteinExistence type="predicted"/>
<keyword evidence="2" id="KW-1185">Reference proteome</keyword>
<evidence type="ECO:0000313" key="1">
    <source>
        <dbReference type="EMBL" id="MPC27508.1"/>
    </source>
</evidence>
<dbReference type="AlphaFoldDB" id="A0A5B7E167"/>